<evidence type="ECO:0000313" key="4">
    <source>
        <dbReference type="Proteomes" id="UP000054632"/>
    </source>
</evidence>
<keyword evidence="5" id="KW-1185">Reference proteome</keyword>
<dbReference type="EMBL" id="JYDS01000217">
    <property type="protein sequence ID" value="KRZ21113.1"/>
    <property type="molecule type" value="Genomic_DNA"/>
</dbReference>
<organism evidence="3 6">
    <name type="scientific">Trichinella pseudospiralis</name>
    <name type="common">Parasitic roundworm</name>
    <dbReference type="NCBI Taxonomy" id="6337"/>
    <lineage>
        <taxon>Eukaryota</taxon>
        <taxon>Metazoa</taxon>
        <taxon>Ecdysozoa</taxon>
        <taxon>Nematoda</taxon>
        <taxon>Enoplea</taxon>
        <taxon>Dorylaimia</taxon>
        <taxon>Trichinellida</taxon>
        <taxon>Trichinellidae</taxon>
        <taxon>Trichinella</taxon>
    </lineage>
</organism>
<dbReference type="EMBL" id="JYDV01000146">
    <property type="protein sequence ID" value="KRZ28953.1"/>
    <property type="molecule type" value="Genomic_DNA"/>
</dbReference>
<evidence type="ECO:0000313" key="5">
    <source>
        <dbReference type="Proteomes" id="UP000054805"/>
    </source>
</evidence>
<dbReference type="Proteomes" id="UP000054632">
    <property type="component" value="Unassembled WGS sequence"/>
</dbReference>
<gene>
    <name evidence="1" type="ORF">T4A_4149</name>
    <name evidence="2" type="ORF">T4B_1277</name>
    <name evidence="3" type="ORF">T4C_11726</name>
</gene>
<sequence length="76" mass="8927">MFLTKDYDKGLGIFRKVEVSVNSIRLKIKNTVIYSTLIAKSPIRRLQCNRSIREEQNFYPYFGAVRGLKHCVLFEN</sequence>
<evidence type="ECO:0000313" key="1">
    <source>
        <dbReference type="EMBL" id="KRY72276.1"/>
    </source>
</evidence>
<protein>
    <submittedName>
        <fullName evidence="3">Uncharacterized protein</fullName>
    </submittedName>
</protein>
<accession>A0A0V1J1V6</accession>
<dbReference type="AlphaFoldDB" id="A0A0V1J1V6"/>
<comment type="caution">
    <text evidence="3">The sequence shown here is derived from an EMBL/GenBank/DDBJ whole genome shotgun (WGS) entry which is preliminary data.</text>
</comment>
<name>A0A0V1J1V6_TRIPS</name>
<reference evidence="4 5" key="1">
    <citation type="submission" date="2015-01" db="EMBL/GenBank/DDBJ databases">
        <title>Evolution of Trichinella species and genotypes.</title>
        <authorList>
            <person name="Korhonen P.K."/>
            <person name="Edoardo P."/>
            <person name="Giuseppe L.R."/>
            <person name="Gasser R.B."/>
        </authorList>
    </citation>
    <scope>NUCLEOTIDE SEQUENCE [LARGE SCALE GENOMIC DNA]</scope>
    <source>
        <strain evidence="1">ISS13</strain>
        <strain evidence="3">ISS176</strain>
        <strain evidence="2">ISS588</strain>
    </source>
</reference>
<dbReference type="Proteomes" id="UP000054826">
    <property type="component" value="Unassembled WGS sequence"/>
</dbReference>
<proteinExistence type="predicted"/>
<dbReference type="Proteomes" id="UP000054805">
    <property type="component" value="Unassembled WGS sequence"/>
</dbReference>
<evidence type="ECO:0000313" key="3">
    <source>
        <dbReference type="EMBL" id="KRZ28953.1"/>
    </source>
</evidence>
<evidence type="ECO:0000313" key="6">
    <source>
        <dbReference type="Proteomes" id="UP000054826"/>
    </source>
</evidence>
<dbReference type="EMBL" id="JYDR01000046">
    <property type="protein sequence ID" value="KRY72276.1"/>
    <property type="molecule type" value="Genomic_DNA"/>
</dbReference>
<evidence type="ECO:0000313" key="2">
    <source>
        <dbReference type="EMBL" id="KRZ21113.1"/>
    </source>
</evidence>